<keyword evidence="8" id="KW-0143">Chaperone</keyword>
<keyword evidence="3" id="KW-1003">Cell membrane</keyword>
<gene>
    <name evidence="12" type="ORF">H8698_00445</name>
</gene>
<keyword evidence="7 10" id="KW-0472">Membrane</keyword>
<organism evidence="12 13">
    <name type="scientific">Congzhengia minquanensis</name>
    <dbReference type="NCBI Taxonomy" id="2763657"/>
    <lineage>
        <taxon>Bacteria</taxon>
        <taxon>Bacillati</taxon>
        <taxon>Bacillota</taxon>
        <taxon>Clostridia</taxon>
        <taxon>Eubacteriales</taxon>
        <taxon>Oscillospiraceae</taxon>
        <taxon>Congzhengia</taxon>
    </lineage>
</organism>
<feature type="domain" description="Membrane insertase YidC/Oxa/ALB C-terminal" evidence="11">
    <location>
        <begin position="26"/>
        <end position="273"/>
    </location>
</feature>
<evidence type="ECO:0000256" key="6">
    <source>
        <dbReference type="ARBA" id="ARBA00022989"/>
    </source>
</evidence>
<dbReference type="CDD" id="cd20070">
    <property type="entry name" value="5TM_YidC_Alb3"/>
    <property type="match status" value="1"/>
</dbReference>
<evidence type="ECO:0000256" key="10">
    <source>
        <dbReference type="SAM" id="Phobius"/>
    </source>
</evidence>
<comment type="caution">
    <text evidence="12">The sequence shown here is derived from an EMBL/GenBank/DDBJ whole genome shotgun (WGS) entry which is preliminary data.</text>
</comment>
<dbReference type="AlphaFoldDB" id="A0A926DLJ8"/>
<dbReference type="Proteomes" id="UP000611762">
    <property type="component" value="Unassembled WGS sequence"/>
</dbReference>
<evidence type="ECO:0000256" key="4">
    <source>
        <dbReference type="ARBA" id="ARBA00022692"/>
    </source>
</evidence>
<dbReference type="PANTHER" id="PTHR12428">
    <property type="entry name" value="OXA1"/>
    <property type="match status" value="1"/>
</dbReference>
<evidence type="ECO:0000259" key="11">
    <source>
        <dbReference type="Pfam" id="PF02096"/>
    </source>
</evidence>
<dbReference type="InterPro" id="IPR047196">
    <property type="entry name" value="YidC_ALB_C"/>
</dbReference>
<dbReference type="RefSeq" id="WP_249310557.1">
    <property type="nucleotide sequence ID" value="NZ_JACRSU010000001.1"/>
</dbReference>
<keyword evidence="4 9" id="KW-0812">Transmembrane</keyword>
<feature type="transmembrane region" description="Helical" evidence="10">
    <location>
        <begin position="233"/>
        <end position="259"/>
    </location>
</feature>
<protein>
    <submittedName>
        <fullName evidence="12">YidC/Oxa1 family membrane protein insertase</fullName>
    </submittedName>
</protein>
<dbReference type="InterPro" id="IPR028055">
    <property type="entry name" value="YidC/Oxa/ALB_C"/>
</dbReference>
<keyword evidence="6 10" id="KW-1133">Transmembrane helix</keyword>
<comment type="similarity">
    <text evidence="9">Belongs to the OXA1/ALB3/YidC family.</text>
</comment>
<evidence type="ECO:0000256" key="7">
    <source>
        <dbReference type="ARBA" id="ARBA00023136"/>
    </source>
</evidence>
<proteinExistence type="inferred from homology"/>
<evidence type="ECO:0000313" key="12">
    <source>
        <dbReference type="EMBL" id="MBC8539444.1"/>
    </source>
</evidence>
<name>A0A926DLJ8_9FIRM</name>
<dbReference type="PANTHER" id="PTHR12428:SF65">
    <property type="entry name" value="CYTOCHROME C OXIDASE ASSEMBLY PROTEIN COX18, MITOCHONDRIAL"/>
    <property type="match status" value="1"/>
</dbReference>
<dbReference type="GO" id="GO:0005886">
    <property type="term" value="C:plasma membrane"/>
    <property type="evidence" value="ECO:0007669"/>
    <property type="project" value="UniProtKB-SubCell"/>
</dbReference>
<reference evidence="12" key="1">
    <citation type="submission" date="2020-08" db="EMBL/GenBank/DDBJ databases">
        <title>Genome public.</title>
        <authorList>
            <person name="Liu C."/>
            <person name="Sun Q."/>
        </authorList>
    </citation>
    <scope>NUCLEOTIDE SEQUENCE</scope>
    <source>
        <strain evidence="12">H8</strain>
    </source>
</reference>
<dbReference type="NCBIfam" id="TIGR03592">
    <property type="entry name" value="yidC_oxa1_cterm"/>
    <property type="match status" value="1"/>
</dbReference>
<evidence type="ECO:0000256" key="5">
    <source>
        <dbReference type="ARBA" id="ARBA00022927"/>
    </source>
</evidence>
<dbReference type="Pfam" id="PF02096">
    <property type="entry name" value="60KD_IMP"/>
    <property type="match status" value="1"/>
</dbReference>
<keyword evidence="5" id="KW-0653">Protein transport</keyword>
<evidence type="ECO:0000256" key="2">
    <source>
        <dbReference type="ARBA" id="ARBA00022448"/>
    </source>
</evidence>
<dbReference type="GO" id="GO:0051205">
    <property type="term" value="P:protein insertion into membrane"/>
    <property type="evidence" value="ECO:0007669"/>
    <property type="project" value="TreeGrafter"/>
</dbReference>
<evidence type="ECO:0000313" key="13">
    <source>
        <dbReference type="Proteomes" id="UP000611762"/>
    </source>
</evidence>
<evidence type="ECO:0000256" key="1">
    <source>
        <dbReference type="ARBA" id="ARBA00004651"/>
    </source>
</evidence>
<accession>A0A926DLJ8</accession>
<keyword evidence="2" id="KW-0813">Transport</keyword>
<dbReference type="EMBL" id="JACRSU010000001">
    <property type="protein sequence ID" value="MBC8539444.1"/>
    <property type="molecule type" value="Genomic_DNA"/>
</dbReference>
<feature type="transmembrane region" description="Helical" evidence="10">
    <location>
        <begin position="193"/>
        <end position="212"/>
    </location>
</feature>
<sequence length="297" mass="34246">MNSVFDIINVPLGYLFKWIYYVVGNYGWTIILFTLIMKLILFPLTLKQQRSMKKTQAIQPKLAKIQEKYKYDQEKLNQETMKLYQEAGVNPMGGCLPMLIQFPILIALYNIIRKPISYVMMLSNDVIMQIYERINGSAAADFARIDQIDLANKMRGSFDKVGEFISSHDLINFDFFGFNLSVTPTLQYISEHWIYVLIPIVAGGTTFLVSHISNKMSGMASQENNPTASSMKVMNYLFPLMTAWFAVTLPAGLGLYWTVSNLFQILQMYLMNKHITVDVPVDEDRPAHYRERKKKKK</sequence>
<dbReference type="GO" id="GO:0032977">
    <property type="term" value="F:membrane insertase activity"/>
    <property type="evidence" value="ECO:0007669"/>
    <property type="project" value="InterPro"/>
</dbReference>
<feature type="transmembrane region" description="Helical" evidence="10">
    <location>
        <begin position="91"/>
        <end position="112"/>
    </location>
</feature>
<feature type="transmembrane region" description="Helical" evidence="10">
    <location>
        <begin position="18"/>
        <end position="44"/>
    </location>
</feature>
<dbReference type="InterPro" id="IPR001708">
    <property type="entry name" value="YidC/ALB3/OXA1/COX18"/>
</dbReference>
<comment type="subcellular location">
    <subcellularLocation>
        <location evidence="1">Cell membrane</location>
        <topology evidence="1">Multi-pass membrane protein</topology>
    </subcellularLocation>
    <subcellularLocation>
        <location evidence="9">Membrane</location>
        <topology evidence="9">Multi-pass membrane protein</topology>
    </subcellularLocation>
</comment>
<evidence type="ECO:0000256" key="9">
    <source>
        <dbReference type="RuleBase" id="RU003945"/>
    </source>
</evidence>
<keyword evidence="13" id="KW-1185">Reference proteome</keyword>
<evidence type="ECO:0000256" key="3">
    <source>
        <dbReference type="ARBA" id="ARBA00022475"/>
    </source>
</evidence>
<evidence type="ECO:0000256" key="8">
    <source>
        <dbReference type="ARBA" id="ARBA00023186"/>
    </source>
</evidence>
<dbReference type="GO" id="GO:0015031">
    <property type="term" value="P:protein transport"/>
    <property type="evidence" value="ECO:0007669"/>
    <property type="project" value="UniProtKB-KW"/>
</dbReference>